<organism evidence="1 2">
    <name type="scientific">Pseudonocardia ammonioxydans</name>
    <dbReference type="NCBI Taxonomy" id="260086"/>
    <lineage>
        <taxon>Bacteria</taxon>
        <taxon>Bacillati</taxon>
        <taxon>Actinomycetota</taxon>
        <taxon>Actinomycetes</taxon>
        <taxon>Pseudonocardiales</taxon>
        <taxon>Pseudonocardiaceae</taxon>
        <taxon>Pseudonocardia</taxon>
    </lineage>
</organism>
<dbReference type="OrthoDB" id="3541280at2"/>
<evidence type="ECO:0000313" key="1">
    <source>
        <dbReference type="EMBL" id="SFN22465.1"/>
    </source>
</evidence>
<proteinExistence type="predicted"/>
<dbReference type="Proteomes" id="UP000199614">
    <property type="component" value="Unassembled WGS sequence"/>
</dbReference>
<accession>A0A1I4X9M5</accession>
<dbReference type="STRING" id="260086.SAMN05216207_1010155"/>
<keyword evidence="2" id="KW-1185">Reference proteome</keyword>
<protein>
    <submittedName>
        <fullName evidence="1">Uncharacterized short protein YbdD, DUF466 family</fullName>
    </submittedName>
</protein>
<dbReference type="RefSeq" id="WP_093341757.1">
    <property type="nucleotide sequence ID" value="NZ_FOUY01000010.1"/>
</dbReference>
<dbReference type="InterPro" id="IPR007423">
    <property type="entry name" value="Sel_put"/>
</dbReference>
<evidence type="ECO:0000313" key="2">
    <source>
        <dbReference type="Proteomes" id="UP000199614"/>
    </source>
</evidence>
<sequence>MSRLRAFWEFVRELAGERDYERYLEHCAAHHPGEPVMSERVFWRERTDRQDREPSARCC</sequence>
<gene>
    <name evidence="1" type="ORF">SAMN05216207_1010155</name>
</gene>
<dbReference type="Pfam" id="PF04328">
    <property type="entry name" value="Sel_put"/>
    <property type="match status" value="1"/>
</dbReference>
<reference evidence="1 2" key="1">
    <citation type="submission" date="2016-10" db="EMBL/GenBank/DDBJ databases">
        <authorList>
            <person name="de Groot N.N."/>
        </authorList>
    </citation>
    <scope>NUCLEOTIDE SEQUENCE [LARGE SCALE GENOMIC DNA]</scope>
    <source>
        <strain evidence="1 2">CGMCC 4.1877</strain>
    </source>
</reference>
<dbReference type="AlphaFoldDB" id="A0A1I4X9M5"/>
<dbReference type="EMBL" id="FOUY01000010">
    <property type="protein sequence ID" value="SFN22465.1"/>
    <property type="molecule type" value="Genomic_DNA"/>
</dbReference>
<name>A0A1I4X9M5_PSUAM</name>